<evidence type="ECO:0000313" key="2">
    <source>
        <dbReference type="EMBL" id="KAK4460928.1"/>
    </source>
</evidence>
<reference evidence="2" key="2">
    <citation type="submission" date="2023-06" db="EMBL/GenBank/DDBJ databases">
        <authorList>
            <consortium name="Lawrence Berkeley National Laboratory"/>
            <person name="Mondo S.J."/>
            <person name="Hensen N."/>
            <person name="Bonometti L."/>
            <person name="Westerberg I."/>
            <person name="Brannstrom I.O."/>
            <person name="Guillou S."/>
            <person name="Cros-Aarteil S."/>
            <person name="Calhoun S."/>
            <person name="Haridas S."/>
            <person name="Kuo A."/>
            <person name="Pangilinan J."/>
            <person name="Riley R."/>
            <person name="Labutti K."/>
            <person name="Andreopoulos B."/>
            <person name="Lipzen A."/>
            <person name="Chen C."/>
            <person name="Yanf M."/>
            <person name="Daum C."/>
            <person name="Ng V."/>
            <person name="Clum A."/>
            <person name="Steindorff A."/>
            <person name="Ohm R."/>
            <person name="Martin F."/>
            <person name="Silar P."/>
            <person name="Natvig D."/>
            <person name="Lalanne C."/>
            <person name="Gautier V."/>
            <person name="Ament-Velasquez S.L."/>
            <person name="Kruys A."/>
            <person name="Hutchinson M.I."/>
            <person name="Powell A.J."/>
            <person name="Barry K."/>
            <person name="Miller A.N."/>
            <person name="Grigoriev I.V."/>
            <person name="Debuchy R."/>
            <person name="Gladieux P."/>
            <person name="Thoren M.H."/>
            <person name="Johannesson H."/>
        </authorList>
    </citation>
    <scope>NUCLEOTIDE SEQUENCE</scope>
    <source>
        <strain evidence="2">PSN324</strain>
    </source>
</reference>
<proteinExistence type="predicted"/>
<keyword evidence="3" id="KW-1185">Reference proteome</keyword>
<evidence type="ECO:0000256" key="1">
    <source>
        <dbReference type="SAM" id="MobiDB-lite"/>
    </source>
</evidence>
<feature type="region of interest" description="Disordered" evidence="1">
    <location>
        <begin position="182"/>
        <end position="220"/>
    </location>
</feature>
<name>A0AAV9HKS5_9PEZI</name>
<protein>
    <submittedName>
        <fullName evidence="2">Uncharacterized protein</fullName>
    </submittedName>
</protein>
<sequence>MSQSSSIRPQHGAQLDAETPDITILSISGFGQMDLPANSLELSVKPSTHDPGGVDAISTALVARATGKDHKDLEAQALARPCYIRVNWKLRLDYPTFTTRHLLVVMETSVAFAADLAWAQRIERTAFKFQAVDVPLPRPIPLAPLPHLSAQYQQKALLTGCDGLSSGFQLTGWNRDSGNLRARACSPPELPDTPSSMSPAPEDEMESACSEYMSGGTPGRHPSLRLLSPPPSRKHSSHIDDLNYAEADKMVQQQIRLDLFQQQKRAAEELYARNGDTSGLLAVLATATQQSLDSQSPRAPRF</sequence>
<gene>
    <name evidence="2" type="ORF">QBC42DRAFT_271235</name>
</gene>
<comment type="caution">
    <text evidence="2">The sequence shown here is derived from an EMBL/GenBank/DDBJ whole genome shotgun (WGS) entry which is preliminary data.</text>
</comment>
<dbReference type="EMBL" id="MU865001">
    <property type="protein sequence ID" value="KAK4460928.1"/>
    <property type="molecule type" value="Genomic_DNA"/>
</dbReference>
<organism evidence="2 3">
    <name type="scientific">Cladorrhinum samala</name>
    <dbReference type="NCBI Taxonomy" id="585594"/>
    <lineage>
        <taxon>Eukaryota</taxon>
        <taxon>Fungi</taxon>
        <taxon>Dikarya</taxon>
        <taxon>Ascomycota</taxon>
        <taxon>Pezizomycotina</taxon>
        <taxon>Sordariomycetes</taxon>
        <taxon>Sordariomycetidae</taxon>
        <taxon>Sordariales</taxon>
        <taxon>Podosporaceae</taxon>
        <taxon>Cladorrhinum</taxon>
    </lineage>
</organism>
<accession>A0AAV9HKS5</accession>
<dbReference type="AlphaFoldDB" id="A0AAV9HKS5"/>
<reference evidence="2" key="1">
    <citation type="journal article" date="2023" name="Mol. Phylogenet. Evol.">
        <title>Genome-scale phylogeny and comparative genomics of the fungal order Sordariales.</title>
        <authorList>
            <person name="Hensen N."/>
            <person name="Bonometti L."/>
            <person name="Westerberg I."/>
            <person name="Brannstrom I.O."/>
            <person name="Guillou S."/>
            <person name="Cros-Aarteil S."/>
            <person name="Calhoun S."/>
            <person name="Haridas S."/>
            <person name="Kuo A."/>
            <person name="Mondo S."/>
            <person name="Pangilinan J."/>
            <person name="Riley R."/>
            <person name="LaButti K."/>
            <person name="Andreopoulos B."/>
            <person name="Lipzen A."/>
            <person name="Chen C."/>
            <person name="Yan M."/>
            <person name="Daum C."/>
            <person name="Ng V."/>
            <person name="Clum A."/>
            <person name="Steindorff A."/>
            <person name="Ohm R.A."/>
            <person name="Martin F."/>
            <person name="Silar P."/>
            <person name="Natvig D.O."/>
            <person name="Lalanne C."/>
            <person name="Gautier V."/>
            <person name="Ament-Velasquez S.L."/>
            <person name="Kruys A."/>
            <person name="Hutchinson M.I."/>
            <person name="Powell A.J."/>
            <person name="Barry K."/>
            <person name="Miller A.N."/>
            <person name="Grigoriev I.V."/>
            <person name="Debuchy R."/>
            <person name="Gladieux P."/>
            <person name="Hiltunen Thoren M."/>
            <person name="Johannesson H."/>
        </authorList>
    </citation>
    <scope>NUCLEOTIDE SEQUENCE</scope>
    <source>
        <strain evidence="2">PSN324</strain>
    </source>
</reference>
<evidence type="ECO:0000313" key="3">
    <source>
        <dbReference type="Proteomes" id="UP001321749"/>
    </source>
</evidence>
<dbReference type="Proteomes" id="UP001321749">
    <property type="component" value="Unassembled WGS sequence"/>
</dbReference>